<evidence type="ECO:0000313" key="1">
    <source>
        <dbReference type="EMBL" id="SDY43265.1"/>
    </source>
</evidence>
<reference evidence="2" key="1">
    <citation type="submission" date="2016-10" db="EMBL/GenBank/DDBJ databases">
        <authorList>
            <person name="Varghese N."/>
            <person name="Submissions S."/>
        </authorList>
    </citation>
    <scope>NUCLEOTIDE SEQUENCE [LARGE SCALE GENOMIC DNA]</scope>
    <source>
        <strain evidence="2">ANC 5109</strain>
    </source>
</reference>
<gene>
    <name evidence="1" type="ORF">SAMN05421643_11057</name>
</gene>
<name>A0A1H3JUT0_9GAMM</name>
<accession>A0A1H3JUT0</accession>
<dbReference type="EMBL" id="FNPK01000010">
    <property type="protein sequence ID" value="SDY43265.1"/>
    <property type="molecule type" value="Genomic_DNA"/>
</dbReference>
<dbReference type="AlphaFoldDB" id="A0A1H3JUT0"/>
<dbReference type="Proteomes" id="UP000199035">
    <property type="component" value="Unassembled WGS sequence"/>
</dbReference>
<evidence type="ECO:0000313" key="2">
    <source>
        <dbReference type="Proteomes" id="UP000199035"/>
    </source>
</evidence>
<dbReference type="RefSeq" id="WP_092690110.1">
    <property type="nucleotide sequence ID" value="NZ_FNPK01000010.1"/>
</dbReference>
<sequence>MINITLAKAIDEYIDALGDHFGYSKISWLCLIQEFSIAQDFITKNTSADMTQHAQLSNQKDKERVGFPLKGYSLELGHL</sequence>
<organism evidence="1 2">
    <name type="scientific">Acinetobacter kyonggiensis</name>
    <dbReference type="NCBI Taxonomy" id="595670"/>
    <lineage>
        <taxon>Bacteria</taxon>
        <taxon>Pseudomonadati</taxon>
        <taxon>Pseudomonadota</taxon>
        <taxon>Gammaproteobacteria</taxon>
        <taxon>Moraxellales</taxon>
        <taxon>Moraxellaceae</taxon>
        <taxon>Acinetobacter</taxon>
    </lineage>
</organism>
<protein>
    <submittedName>
        <fullName evidence="1">Uncharacterized protein</fullName>
    </submittedName>
</protein>
<keyword evidence="2" id="KW-1185">Reference proteome</keyword>
<proteinExistence type="predicted"/>